<sequence>SKGQRSQTRGLNLLYMGRIDSDESSQTESSGAKSHWDTLKKRFTPKKR</sequence>
<feature type="non-terminal residue" evidence="2">
    <location>
        <position position="1"/>
    </location>
</feature>
<evidence type="ECO:0000313" key="2">
    <source>
        <dbReference type="EMBL" id="MCI18080.1"/>
    </source>
</evidence>
<feature type="region of interest" description="Disordered" evidence="1">
    <location>
        <begin position="1"/>
        <end position="48"/>
    </location>
</feature>
<evidence type="ECO:0000313" key="3">
    <source>
        <dbReference type="Proteomes" id="UP000265520"/>
    </source>
</evidence>
<accession>A0A392Q2X6</accession>
<dbReference type="Proteomes" id="UP000265520">
    <property type="component" value="Unassembled WGS sequence"/>
</dbReference>
<protein>
    <submittedName>
        <fullName evidence="2">Uncharacterized protein</fullName>
    </submittedName>
</protein>
<name>A0A392Q2X6_9FABA</name>
<dbReference type="AlphaFoldDB" id="A0A392Q2X6"/>
<dbReference type="EMBL" id="LXQA010108407">
    <property type="protein sequence ID" value="MCI18080.1"/>
    <property type="molecule type" value="Genomic_DNA"/>
</dbReference>
<evidence type="ECO:0000256" key="1">
    <source>
        <dbReference type="SAM" id="MobiDB-lite"/>
    </source>
</evidence>
<reference evidence="2 3" key="1">
    <citation type="journal article" date="2018" name="Front. Plant Sci.">
        <title>Red Clover (Trifolium pratense) and Zigzag Clover (T. medium) - A Picture of Genomic Similarities and Differences.</title>
        <authorList>
            <person name="Dluhosova J."/>
            <person name="Istvanek J."/>
            <person name="Nedelnik J."/>
            <person name="Repkova J."/>
        </authorList>
    </citation>
    <scope>NUCLEOTIDE SEQUENCE [LARGE SCALE GENOMIC DNA]</scope>
    <source>
        <strain evidence="3">cv. 10/8</strain>
        <tissue evidence="2">Leaf</tissue>
    </source>
</reference>
<proteinExistence type="predicted"/>
<keyword evidence="3" id="KW-1185">Reference proteome</keyword>
<comment type="caution">
    <text evidence="2">The sequence shown here is derived from an EMBL/GenBank/DDBJ whole genome shotgun (WGS) entry which is preliminary data.</text>
</comment>
<organism evidence="2 3">
    <name type="scientific">Trifolium medium</name>
    <dbReference type="NCBI Taxonomy" id="97028"/>
    <lineage>
        <taxon>Eukaryota</taxon>
        <taxon>Viridiplantae</taxon>
        <taxon>Streptophyta</taxon>
        <taxon>Embryophyta</taxon>
        <taxon>Tracheophyta</taxon>
        <taxon>Spermatophyta</taxon>
        <taxon>Magnoliopsida</taxon>
        <taxon>eudicotyledons</taxon>
        <taxon>Gunneridae</taxon>
        <taxon>Pentapetalae</taxon>
        <taxon>rosids</taxon>
        <taxon>fabids</taxon>
        <taxon>Fabales</taxon>
        <taxon>Fabaceae</taxon>
        <taxon>Papilionoideae</taxon>
        <taxon>50 kb inversion clade</taxon>
        <taxon>NPAAA clade</taxon>
        <taxon>Hologalegina</taxon>
        <taxon>IRL clade</taxon>
        <taxon>Trifolieae</taxon>
        <taxon>Trifolium</taxon>
    </lineage>
</organism>
<feature type="compositionally biased region" description="Polar residues" evidence="1">
    <location>
        <begin position="1"/>
        <end position="10"/>
    </location>
</feature>